<evidence type="ECO:0000313" key="1">
    <source>
        <dbReference type="EMBL" id="NBI27917.1"/>
    </source>
</evidence>
<gene>
    <name evidence="1" type="ORF">ERL59_02940</name>
</gene>
<dbReference type="InterPro" id="IPR008979">
    <property type="entry name" value="Galactose-bd-like_sf"/>
</dbReference>
<dbReference type="SUPFAM" id="SSF49785">
    <property type="entry name" value="Galactose-binding domain-like"/>
    <property type="match status" value="1"/>
</dbReference>
<dbReference type="AlphaFoldDB" id="A0A6N9PY70"/>
<dbReference type="RefSeq" id="WP_160644337.1">
    <property type="nucleotide sequence ID" value="NZ_SIJB01000007.1"/>
</dbReference>
<sequence length="157" mass="18255">MKYNYIKKRDYSFTGREILKSRNDLTNWRYWCTDSKVETNVETTPMGDVLEVTKVTPRRLNSILFQNIKMNPKNKKLKFSIWLKADRPHIATIKIQTMNSSESNTSDSIKVTNEWSYYKVTNKFLKDNEVITVVLWPGGFNGTSDAVYAWGASLVQI</sequence>
<dbReference type="Gene3D" id="2.60.120.260">
    <property type="entry name" value="Galactose-binding domain-like"/>
    <property type="match status" value="1"/>
</dbReference>
<dbReference type="OrthoDB" id="9805931at2"/>
<organism evidence="1 2">
    <name type="scientific">Chengkuizengella marina</name>
    <dbReference type="NCBI Taxonomy" id="2507566"/>
    <lineage>
        <taxon>Bacteria</taxon>
        <taxon>Bacillati</taxon>
        <taxon>Bacillota</taxon>
        <taxon>Bacilli</taxon>
        <taxon>Bacillales</taxon>
        <taxon>Paenibacillaceae</taxon>
        <taxon>Chengkuizengella</taxon>
    </lineage>
</organism>
<evidence type="ECO:0008006" key="3">
    <source>
        <dbReference type="Google" id="ProtNLM"/>
    </source>
</evidence>
<evidence type="ECO:0000313" key="2">
    <source>
        <dbReference type="Proteomes" id="UP000448943"/>
    </source>
</evidence>
<dbReference type="EMBL" id="SIJB01000007">
    <property type="protein sequence ID" value="NBI27917.1"/>
    <property type="molecule type" value="Genomic_DNA"/>
</dbReference>
<name>A0A6N9PY70_9BACL</name>
<accession>A0A6N9PY70</accession>
<reference evidence="1 2" key="1">
    <citation type="submission" date="2019-01" db="EMBL/GenBank/DDBJ databases">
        <title>Chengkuizengella sp. nov., isolated from deep-sea sediment of East Pacific Ocean.</title>
        <authorList>
            <person name="Yang J."/>
            <person name="Lai Q."/>
            <person name="Shao Z."/>
        </authorList>
    </citation>
    <scope>NUCLEOTIDE SEQUENCE [LARGE SCALE GENOMIC DNA]</scope>
    <source>
        <strain evidence="1 2">YPA3-1-1</strain>
    </source>
</reference>
<dbReference type="Proteomes" id="UP000448943">
    <property type="component" value="Unassembled WGS sequence"/>
</dbReference>
<keyword evidence="2" id="KW-1185">Reference proteome</keyword>
<comment type="caution">
    <text evidence="1">The sequence shown here is derived from an EMBL/GenBank/DDBJ whole genome shotgun (WGS) entry which is preliminary data.</text>
</comment>
<protein>
    <recommendedName>
        <fullName evidence="3">CBM-cenC domain-containing protein</fullName>
    </recommendedName>
</protein>
<proteinExistence type="predicted"/>